<feature type="transmembrane region" description="Helical" evidence="5">
    <location>
        <begin position="6"/>
        <end position="25"/>
    </location>
</feature>
<protein>
    <recommendedName>
        <fullName evidence="8">Cytochrome P450</fullName>
    </recommendedName>
</protein>
<dbReference type="GO" id="GO:0016705">
    <property type="term" value="F:oxidoreductase activity, acting on paired donors, with incorporation or reduction of molecular oxygen"/>
    <property type="evidence" value="ECO:0007669"/>
    <property type="project" value="InterPro"/>
</dbReference>
<dbReference type="PANTHER" id="PTHR24305:SF232">
    <property type="entry name" value="P450, PUTATIVE (EUROFUNG)-RELATED"/>
    <property type="match status" value="1"/>
</dbReference>
<comment type="caution">
    <text evidence="6">The sequence shown here is derived from an EMBL/GenBank/DDBJ whole genome shotgun (WGS) entry which is preliminary data.</text>
</comment>
<dbReference type="InterPro" id="IPR036396">
    <property type="entry name" value="Cyt_P450_sf"/>
</dbReference>
<evidence type="ECO:0000313" key="6">
    <source>
        <dbReference type="EMBL" id="KAK5708046.1"/>
    </source>
</evidence>
<keyword evidence="5" id="KW-0472">Membrane</keyword>
<organism evidence="6 7">
    <name type="scientific">Elasticomyces elasticus</name>
    <dbReference type="NCBI Taxonomy" id="574655"/>
    <lineage>
        <taxon>Eukaryota</taxon>
        <taxon>Fungi</taxon>
        <taxon>Dikarya</taxon>
        <taxon>Ascomycota</taxon>
        <taxon>Pezizomycotina</taxon>
        <taxon>Dothideomycetes</taxon>
        <taxon>Dothideomycetidae</taxon>
        <taxon>Mycosphaerellales</taxon>
        <taxon>Teratosphaeriaceae</taxon>
        <taxon>Elasticomyces</taxon>
    </lineage>
</organism>
<comment type="cofactor">
    <cofactor evidence="1">
        <name>heme</name>
        <dbReference type="ChEBI" id="CHEBI:30413"/>
    </cofactor>
</comment>
<dbReference type="AlphaFoldDB" id="A0AAN7WR94"/>
<sequence length="508" mass="57989">MYNITIYVVIAVCLGLLYITTVAVYNRFFHPLSNIPGPLLASWTRLWLVYRTIQRRSHLSDLSLHARYGSCVRIAPNELLISNIHYFKTIYGTDTKFSKSPWYDSIGSDGHDFNLLAEPNLSRYWQQKRLISPVFTTQALRQHQALLARALDTFITKFMNKANEPQDLVRWMNILALDVLTEMTFSCSPNYVLAEDDDGNCADIDRFWQHLSWIGLLPTFNRCYKRIQKLLENVGLTFLYKPDTGRLSIIQFYIAQIVARSNESPELASGHRDIAGTMHNVRAMKPELKKEWADIMLLHVVGAGFDTLGATLASCISLISETPGCQSRLVKEISDAGIDEDLEHEDLMGLVYLQACIRESIRLKPVVATSMSRTIPRDGLWIEEKEIPGGTIIGMNPVVLHRSRELFGDDAECFRPERWLEASKEQHDAMEYYDLAFGSPARSCPGKNLALMILCRTVADVFRHFSVHIMRDSEVQRVGLPAFKEASFFVYKPYNIWAEFTTRKNLSA</sequence>
<dbReference type="PANTHER" id="PTHR24305">
    <property type="entry name" value="CYTOCHROME P450"/>
    <property type="match status" value="1"/>
</dbReference>
<dbReference type="GO" id="GO:0004497">
    <property type="term" value="F:monooxygenase activity"/>
    <property type="evidence" value="ECO:0007669"/>
    <property type="project" value="InterPro"/>
</dbReference>
<evidence type="ECO:0000256" key="5">
    <source>
        <dbReference type="SAM" id="Phobius"/>
    </source>
</evidence>
<evidence type="ECO:0000256" key="4">
    <source>
        <dbReference type="ARBA" id="ARBA00023004"/>
    </source>
</evidence>
<reference evidence="6" key="1">
    <citation type="submission" date="2023-08" db="EMBL/GenBank/DDBJ databases">
        <title>Black Yeasts Isolated from many extreme environments.</title>
        <authorList>
            <person name="Coleine C."/>
            <person name="Stajich J.E."/>
            <person name="Selbmann L."/>
        </authorList>
    </citation>
    <scope>NUCLEOTIDE SEQUENCE</scope>
    <source>
        <strain evidence="6">CCFEE 5810</strain>
    </source>
</reference>
<evidence type="ECO:0000313" key="7">
    <source>
        <dbReference type="Proteomes" id="UP001310594"/>
    </source>
</evidence>
<gene>
    <name evidence="6" type="ORF">LTR97_000586</name>
</gene>
<dbReference type="InterPro" id="IPR050121">
    <property type="entry name" value="Cytochrome_P450_monoxygenase"/>
</dbReference>
<accession>A0AAN7WR94</accession>
<dbReference type="SUPFAM" id="SSF48264">
    <property type="entry name" value="Cytochrome P450"/>
    <property type="match status" value="1"/>
</dbReference>
<dbReference type="Proteomes" id="UP001310594">
    <property type="component" value="Unassembled WGS sequence"/>
</dbReference>
<keyword evidence="5" id="KW-1133">Transmembrane helix</keyword>
<keyword evidence="4" id="KW-0408">Iron</keyword>
<keyword evidence="5" id="KW-0812">Transmembrane</keyword>
<evidence type="ECO:0000256" key="2">
    <source>
        <dbReference type="ARBA" id="ARBA00010617"/>
    </source>
</evidence>
<dbReference type="PRINTS" id="PR00385">
    <property type="entry name" value="P450"/>
</dbReference>
<dbReference type="Pfam" id="PF00067">
    <property type="entry name" value="p450"/>
    <property type="match status" value="1"/>
</dbReference>
<dbReference type="InterPro" id="IPR001128">
    <property type="entry name" value="Cyt_P450"/>
</dbReference>
<evidence type="ECO:0008006" key="8">
    <source>
        <dbReference type="Google" id="ProtNLM"/>
    </source>
</evidence>
<keyword evidence="3" id="KW-0479">Metal-binding</keyword>
<comment type="similarity">
    <text evidence="2">Belongs to the cytochrome P450 family.</text>
</comment>
<proteinExistence type="inferred from homology"/>
<dbReference type="GO" id="GO:0020037">
    <property type="term" value="F:heme binding"/>
    <property type="evidence" value="ECO:0007669"/>
    <property type="project" value="InterPro"/>
</dbReference>
<dbReference type="Gene3D" id="1.10.630.10">
    <property type="entry name" value="Cytochrome P450"/>
    <property type="match status" value="1"/>
</dbReference>
<dbReference type="EMBL" id="JAVRQU010000001">
    <property type="protein sequence ID" value="KAK5708046.1"/>
    <property type="molecule type" value="Genomic_DNA"/>
</dbReference>
<evidence type="ECO:0000256" key="3">
    <source>
        <dbReference type="ARBA" id="ARBA00022723"/>
    </source>
</evidence>
<dbReference type="GO" id="GO:0005506">
    <property type="term" value="F:iron ion binding"/>
    <property type="evidence" value="ECO:0007669"/>
    <property type="project" value="InterPro"/>
</dbReference>
<evidence type="ECO:0000256" key="1">
    <source>
        <dbReference type="ARBA" id="ARBA00001971"/>
    </source>
</evidence>
<name>A0AAN7WR94_9PEZI</name>